<gene>
    <name evidence="3" type="ORF">RF11_07901</name>
</gene>
<evidence type="ECO:0000313" key="4">
    <source>
        <dbReference type="Proteomes" id="UP000031668"/>
    </source>
</evidence>
<keyword evidence="4" id="KW-1185">Reference proteome</keyword>
<dbReference type="EMBL" id="JWZT01004760">
    <property type="protein sequence ID" value="KII63220.1"/>
    <property type="molecule type" value="Genomic_DNA"/>
</dbReference>
<comment type="caution">
    <text evidence="3">The sequence shown here is derived from an EMBL/GenBank/DDBJ whole genome shotgun (WGS) entry which is preliminary data.</text>
</comment>
<feature type="signal peptide" evidence="2">
    <location>
        <begin position="1"/>
        <end position="16"/>
    </location>
</feature>
<proteinExistence type="predicted"/>
<evidence type="ECO:0000256" key="1">
    <source>
        <dbReference type="SAM" id="Phobius"/>
    </source>
</evidence>
<name>A0A0C2M895_THEKT</name>
<reference evidence="3 4" key="1">
    <citation type="journal article" date="2014" name="Genome Biol. Evol.">
        <title>The genome of the myxosporean Thelohanellus kitauei shows adaptations to nutrient acquisition within its fish host.</title>
        <authorList>
            <person name="Yang Y."/>
            <person name="Xiong J."/>
            <person name="Zhou Z."/>
            <person name="Huo F."/>
            <person name="Miao W."/>
            <person name="Ran C."/>
            <person name="Liu Y."/>
            <person name="Zhang J."/>
            <person name="Feng J."/>
            <person name="Wang M."/>
            <person name="Wang M."/>
            <person name="Wang L."/>
            <person name="Yao B."/>
        </authorList>
    </citation>
    <scope>NUCLEOTIDE SEQUENCE [LARGE SCALE GENOMIC DNA]</scope>
    <source>
        <strain evidence="3">Wuqing</strain>
    </source>
</reference>
<keyword evidence="2" id="KW-0732">Signal</keyword>
<dbReference type="Proteomes" id="UP000031668">
    <property type="component" value="Unassembled WGS sequence"/>
</dbReference>
<feature type="chain" id="PRO_5002168556" evidence="2">
    <location>
        <begin position="17"/>
        <end position="247"/>
    </location>
</feature>
<protein>
    <submittedName>
        <fullName evidence="3">Uncharacterized protein</fullName>
    </submittedName>
</protein>
<evidence type="ECO:0000313" key="3">
    <source>
        <dbReference type="EMBL" id="KII63220.1"/>
    </source>
</evidence>
<accession>A0A0C2M895</accession>
<organism evidence="3 4">
    <name type="scientific">Thelohanellus kitauei</name>
    <name type="common">Myxosporean</name>
    <dbReference type="NCBI Taxonomy" id="669202"/>
    <lineage>
        <taxon>Eukaryota</taxon>
        <taxon>Metazoa</taxon>
        <taxon>Cnidaria</taxon>
        <taxon>Myxozoa</taxon>
        <taxon>Myxosporea</taxon>
        <taxon>Bivalvulida</taxon>
        <taxon>Platysporina</taxon>
        <taxon>Myxobolidae</taxon>
        <taxon>Thelohanellus</taxon>
    </lineage>
</organism>
<keyword evidence="1" id="KW-0812">Transmembrane</keyword>
<evidence type="ECO:0000256" key="2">
    <source>
        <dbReference type="SAM" id="SignalP"/>
    </source>
</evidence>
<dbReference type="AlphaFoldDB" id="A0A0C2M895"/>
<keyword evidence="1" id="KW-0472">Membrane</keyword>
<feature type="transmembrane region" description="Helical" evidence="1">
    <location>
        <begin position="194"/>
        <end position="216"/>
    </location>
</feature>
<sequence length="247" mass="28059">MVAGKLLALLLPGILALSLGNQQMVVDNGQNLFEAESGPDCRLLNNTKSITSHYLVICTTSNSWLQDLKEYFTINIDCERRRILIGFSVSLLSDGDSQEILTNQYHTFDLSFFRIEIFFKVSANTTYTEIAVYVLRSDKDDEPLLKLTPLIPFDLFSHCSNDTNHSIDNSTLERIMSHLRGLKISHQTEGSSKLWLIIPILRLFLCLIVMLCIIIGRSHVYGLPTQFQTPSNPYNYSIEEKELLIPL</sequence>
<keyword evidence="1" id="KW-1133">Transmembrane helix</keyword>